<dbReference type="SUPFAM" id="SSF56112">
    <property type="entry name" value="Protein kinase-like (PK-like)"/>
    <property type="match status" value="1"/>
</dbReference>
<dbReference type="EMBL" id="QKWP01001317">
    <property type="protein sequence ID" value="RIB09868.1"/>
    <property type="molecule type" value="Genomic_DNA"/>
</dbReference>
<keyword evidence="3" id="KW-1185">Reference proteome</keyword>
<evidence type="ECO:0000313" key="2">
    <source>
        <dbReference type="EMBL" id="RIB09868.1"/>
    </source>
</evidence>
<dbReference type="Gene3D" id="1.10.510.10">
    <property type="entry name" value="Transferase(Phosphotransferase) domain 1"/>
    <property type="match status" value="1"/>
</dbReference>
<dbReference type="GO" id="GO:0004672">
    <property type="term" value="F:protein kinase activity"/>
    <property type="evidence" value="ECO:0007669"/>
    <property type="project" value="InterPro"/>
</dbReference>
<dbReference type="InterPro" id="IPR011009">
    <property type="entry name" value="Kinase-like_dom_sf"/>
</dbReference>
<reference evidence="2 3" key="1">
    <citation type="submission" date="2018-06" db="EMBL/GenBank/DDBJ databases">
        <title>Comparative genomics reveals the genomic features of Rhizophagus irregularis, R. cerebriforme, R. diaphanum and Gigaspora rosea, and their symbiotic lifestyle signature.</title>
        <authorList>
            <person name="Morin E."/>
            <person name="San Clemente H."/>
            <person name="Chen E.C.H."/>
            <person name="De La Providencia I."/>
            <person name="Hainaut M."/>
            <person name="Kuo A."/>
            <person name="Kohler A."/>
            <person name="Murat C."/>
            <person name="Tang N."/>
            <person name="Roy S."/>
            <person name="Loubradou J."/>
            <person name="Henrissat B."/>
            <person name="Grigoriev I.V."/>
            <person name="Corradi N."/>
            <person name="Roux C."/>
            <person name="Martin F.M."/>
        </authorList>
    </citation>
    <scope>NUCLEOTIDE SEQUENCE [LARGE SCALE GENOMIC DNA]</scope>
    <source>
        <strain evidence="2 3">DAOM 194757</strain>
    </source>
</reference>
<feature type="domain" description="Protein kinase" evidence="1">
    <location>
        <begin position="1"/>
        <end position="77"/>
    </location>
</feature>
<dbReference type="Proteomes" id="UP000266673">
    <property type="component" value="Unassembled WGS sequence"/>
</dbReference>
<dbReference type="AlphaFoldDB" id="A0A397UKW4"/>
<gene>
    <name evidence="2" type="ORF">C2G38_2207648</name>
</gene>
<sequence length="77" mass="8553">MITDFGLSKPLESTTKSIEGGMCAFTNPQGFKESENPFKREKPSDIYSIGVLFWELSTLNVIADEREAPINGTQLIL</sequence>
<dbReference type="OrthoDB" id="2433668at2759"/>
<name>A0A397UKW4_9GLOM</name>
<dbReference type="GO" id="GO:0005524">
    <property type="term" value="F:ATP binding"/>
    <property type="evidence" value="ECO:0007669"/>
    <property type="project" value="InterPro"/>
</dbReference>
<accession>A0A397UKW4</accession>
<organism evidence="2 3">
    <name type="scientific">Gigaspora rosea</name>
    <dbReference type="NCBI Taxonomy" id="44941"/>
    <lineage>
        <taxon>Eukaryota</taxon>
        <taxon>Fungi</taxon>
        <taxon>Fungi incertae sedis</taxon>
        <taxon>Mucoromycota</taxon>
        <taxon>Glomeromycotina</taxon>
        <taxon>Glomeromycetes</taxon>
        <taxon>Diversisporales</taxon>
        <taxon>Gigasporaceae</taxon>
        <taxon>Gigaspora</taxon>
    </lineage>
</organism>
<evidence type="ECO:0000313" key="3">
    <source>
        <dbReference type="Proteomes" id="UP000266673"/>
    </source>
</evidence>
<protein>
    <recommendedName>
        <fullName evidence="1">Protein kinase domain-containing protein</fullName>
    </recommendedName>
</protein>
<evidence type="ECO:0000259" key="1">
    <source>
        <dbReference type="PROSITE" id="PS50011"/>
    </source>
</evidence>
<proteinExistence type="predicted"/>
<comment type="caution">
    <text evidence="2">The sequence shown here is derived from an EMBL/GenBank/DDBJ whole genome shotgun (WGS) entry which is preliminary data.</text>
</comment>
<dbReference type="InterPro" id="IPR000719">
    <property type="entry name" value="Prot_kinase_dom"/>
</dbReference>
<dbReference type="PROSITE" id="PS50011">
    <property type="entry name" value="PROTEIN_KINASE_DOM"/>
    <property type="match status" value="1"/>
</dbReference>